<protein>
    <submittedName>
        <fullName evidence="1">Uncharacterized protein</fullName>
    </submittedName>
</protein>
<dbReference type="AlphaFoldDB" id="A0A3M7R9H4"/>
<organism evidence="1 2">
    <name type="scientific">Brachionus plicatilis</name>
    <name type="common">Marine rotifer</name>
    <name type="synonym">Brachionus muelleri</name>
    <dbReference type="NCBI Taxonomy" id="10195"/>
    <lineage>
        <taxon>Eukaryota</taxon>
        <taxon>Metazoa</taxon>
        <taxon>Spiralia</taxon>
        <taxon>Gnathifera</taxon>
        <taxon>Rotifera</taxon>
        <taxon>Eurotatoria</taxon>
        <taxon>Monogononta</taxon>
        <taxon>Pseudotrocha</taxon>
        <taxon>Ploima</taxon>
        <taxon>Brachionidae</taxon>
        <taxon>Brachionus</taxon>
    </lineage>
</organism>
<comment type="caution">
    <text evidence="1">The sequence shown here is derived from an EMBL/GenBank/DDBJ whole genome shotgun (WGS) entry which is preliminary data.</text>
</comment>
<proteinExistence type="predicted"/>
<dbReference type="Proteomes" id="UP000276133">
    <property type="component" value="Unassembled WGS sequence"/>
</dbReference>
<sequence>MSLWYYDKCIYVNSNYLRYNEATRLSTILFHNGFSQFIDKNCEHLDVSEYLFKNSLKSAINSSSCFDFKAATYPPNV</sequence>
<evidence type="ECO:0000313" key="2">
    <source>
        <dbReference type="Proteomes" id="UP000276133"/>
    </source>
</evidence>
<evidence type="ECO:0000313" key="1">
    <source>
        <dbReference type="EMBL" id="RNA20262.1"/>
    </source>
</evidence>
<accession>A0A3M7R9H4</accession>
<name>A0A3M7R9H4_BRAPC</name>
<reference evidence="1 2" key="1">
    <citation type="journal article" date="2018" name="Sci. Rep.">
        <title>Genomic signatures of local adaptation to the degree of environmental predictability in rotifers.</title>
        <authorList>
            <person name="Franch-Gras L."/>
            <person name="Hahn C."/>
            <person name="Garcia-Roger E.M."/>
            <person name="Carmona M.J."/>
            <person name="Serra M."/>
            <person name="Gomez A."/>
        </authorList>
    </citation>
    <scope>NUCLEOTIDE SEQUENCE [LARGE SCALE GENOMIC DNA]</scope>
    <source>
        <strain evidence="1">HYR1</strain>
    </source>
</reference>
<keyword evidence="2" id="KW-1185">Reference proteome</keyword>
<dbReference type="EMBL" id="REGN01003885">
    <property type="protein sequence ID" value="RNA20262.1"/>
    <property type="molecule type" value="Genomic_DNA"/>
</dbReference>
<gene>
    <name evidence="1" type="ORF">BpHYR1_035584</name>
</gene>